<gene>
    <name evidence="1" type="ORF">D7X12_20070</name>
</gene>
<dbReference type="InterPro" id="IPR009078">
    <property type="entry name" value="Ferritin-like_SF"/>
</dbReference>
<dbReference type="EMBL" id="RAWG01000124">
    <property type="protein sequence ID" value="RKH40726.1"/>
    <property type="molecule type" value="Genomic_DNA"/>
</dbReference>
<accession>A0A3A8N8W0</accession>
<evidence type="ECO:0000313" key="1">
    <source>
        <dbReference type="EMBL" id="RKH40726.1"/>
    </source>
</evidence>
<name>A0A3A8N8W0_9BACT</name>
<evidence type="ECO:0000313" key="2">
    <source>
        <dbReference type="Proteomes" id="UP000273405"/>
    </source>
</evidence>
<reference evidence="2" key="1">
    <citation type="submission" date="2018-09" db="EMBL/GenBank/DDBJ databases">
        <authorList>
            <person name="Livingstone P.G."/>
            <person name="Whitworth D.E."/>
        </authorList>
    </citation>
    <scope>NUCLEOTIDE SEQUENCE [LARGE SCALE GENOMIC DNA]</scope>
    <source>
        <strain evidence="2">CA040B</strain>
    </source>
</reference>
<keyword evidence="2" id="KW-1185">Reference proteome</keyword>
<dbReference type="CDD" id="cd00657">
    <property type="entry name" value="Ferritin_like"/>
    <property type="match status" value="1"/>
</dbReference>
<comment type="caution">
    <text evidence="1">The sequence shown here is derived from an EMBL/GenBank/DDBJ whole genome shotgun (WGS) entry which is preliminary data.</text>
</comment>
<sequence length="440" mass="46547">MQAQRLRHLFSRALRASLATPLVLVGCGSDDGGTSLKGYAEIECDGGAPAVSDLTISPKPDFLQLRSIRPTEPPASDPTSSSGQPCATATDAQACAAALDAAQSTEGFHNVCVQTCAEYFLATTLGDEVKTYASLEALKGLLGTIDTRQEAALMVFASGYRLACGDLVRGAVKQNPDGTFNVVGTQGYLCGKDTEVTQHVLRVSASGEVQELERNVLERGTGTCAIGRRPAGLQVADGCGSMDALGRFFAEVAHLEAASIHAFLRLREELALHGAAAGLQDAALASAVDEVLHTDATGRLARRFGATPMKPSVAALPLRPLSEVARDNAVEGCVRETYGALVAHHQALHAQDTEVREAMVRIAEDETRHAGLSWDIDRWVRPRLSAQEREALKEAQRQAVALLRAEVAVPLDAGLVTAAGLPTPEVALALLDTLEQELWA</sequence>
<dbReference type="PROSITE" id="PS51257">
    <property type="entry name" value="PROKAR_LIPOPROTEIN"/>
    <property type="match status" value="1"/>
</dbReference>
<proteinExistence type="predicted"/>
<organism evidence="1 2">
    <name type="scientific">Corallococcus sicarius</name>
    <dbReference type="NCBI Taxonomy" id="2316726"/>
    <lineage>
        <taxon>Bacteria</taxon>
        <taxon>Pseudomonadati</taxon>
        <taxon>Myxococcota</taxon>
        <taxon>Myxococcia</taxon>
        <taxon>Myxococcales</taxon>
        <taxon>Cystobacterineae</taxon>
        <taxon>Myxococcaceae</taxon>
        <taxon>Corallococcus</taxon>
    </lineage>
</organism>
<dbReference type="AlphaFoldDB" id="A0A3A8N8W0"/>
<dbReference type="RefSeq" id="WP_120626888.1">
    <property type="nucleotide sequence ID" value="NZ_RAWG01000124.1"/>
</dbReference>
<protein>
    <submittedName>
        <fullName evidence="1">Ferritin-like domain-containing protein</fullName>
    </submittedName>
</protein>
<dbReference type="OrthoDB" id="5497493at2"/>
<dbReference type="Proteomes" id="UP000273405">
    <property type="component" value="Unassembled WGS sequence"/>
</dbReference>
<dbReference type="SUPFAM" id="SSF47240">
    <property type="entry name" value="Ferritin-like"/>
    <property type="match status" value="1"/>
</dbReference>